<dbReference type="OMA" id="WNKCTEK"/>
<dbReference type="GO" id="GO:0042148">
    <property type="term" value="P:DNA strand invasion"/>
    <property type="evidence" value="ECO:0007669"/>
    <property type="project" value="TreeGrafter"/>
</dbReference>
<dbReference type="EnsemblMetazoa" id="ASTEI10049-RA">
    <property type="protein sequence ID" value="ASTEI10049-PA"/>
    <property type="gene ID" value="ASTEI10049"/>
</dbReference>
<evidence type="ECO:0000259" key="1">
    <source>
        <dbReference type="PROSITE" id="PS50162"/>
    </source>
</evidence>
<dbReference type="GO" id="GO:0140664">
    <property type="term" value="F:ATP-dependent DNA damage sensor activity"/>
    <property type="evidence" value="ECO:0007669"/>
    <property type="project" value="InterPro"/>
</dbReference>
<dbReference type="Pfam" id="PF08423">
    <property type="entry name" value="Rad51"/>
    <property type="match status" value="1"/>
</dbReference>
<proteinExistence type="predicted"/>
<dbReference type="SUPFAM" id="SSF52540">
    <property type="entry name" value="P-loop containing nucleoside triphosphate hydrolases"/>
    <property type="match status" value="1"/>
</dbReference>
<dbReference type="STRING" id="30069.A0A182YNL3"/>
<dbReference type="PANTHER" id="PTHR46644">
    <property type="entry name" value="DNA REPAIR PROTEIN XRCC2"/>
    <property type="match status" value="1"/>
</dbReference>
<dbReference type="GO" id="GO:0005657">
    <property type="term" value="C:replication fork"/>
    <property type="evidence" value="ECO:0007669"/>
    <property type="project" value="InterPro"/>
</dbReference>
<keyword evidence="3" id="KW-1185">Reference proteome</keyword>
<dbReference type="InterPro" id="IPR030547">
    <property type="entry name" value="XRCC2"/>
</dbReference>
<dbReference type="GO" id="GO:0005524">
    <property type="term" value="F:ATP binding"/>
    <property type="evidence" value="ECO:0007669"/>
    <property type="project" value="InterPro"/>
</dbReference>
<dbReference type="Proteomes" id="UP000076408">
    <property type="component" value="Unassembled WGS sequence"/>
</dbReference>
<dbReference type="GO" id="GO:0005813">
    <property type="term" value="C:centrosome"/>
    <property type="evidence" value="ECO:0007669"/>
    <property type="project" value="TreeGrafter"/>
</dbReference>
<organism evidence="2 3">
    <name type="scientific">Anopheles stephensi</name>
    <name type="common">Indo-Pakistan malaria mosquito</name>
    <dbReference type="NCBI Taxonomy" id="30069"/>
    <lineage>
        <taxon>Eukaryota</taxon>
        <taxon>Metazoa</taxon>
        <taxon>Ecdysozoa</taxon>
        <taxon>Arthropoda</taxon>
        <taxon>Hexapoda</taxon>
        <taxon>Insecta</taxon>
        <taxon>Pterygota</taxon>
        <taxon>Neoptera</taxon>
        <taxon>Endopterygota</taxon>
        <taxon>Diptera</taxon>
        <taxon>Nematocera</taxon>
        <taxon>Culicoidea</taxon>
        <taxon>Culicidae</taxon>
        <taxon>Anophelinae</taxon>
        <taxon>Anopheles</taxon>
    </lineage>
</organism>
<dbReference type="InterPro" id="IPR027417">
    <property type="entry name" value="P-loop_NTPase"/>
</dbReference>
<dbReference type="VEuPathDB" id="VectorBase:ASTE010346"/>
<dbReference type="VEuPathDB" id="VectorBase:ASTEI10049"/>
<dbReference type="GO" id="GO:0033063">
    <property type="term" value="C:Rad51B-Rad51C-Rad51D-XRCC2 complex"/>
    <property type="evidence" value="ECO:0007669"/>
    <property type="project" value="InterPro"/>
</dbReference>
<name>A0A182YNL3_ANOST</name>
<protein>
    <recommendedName>
        <fullName evidence="1">RecA family profile 1 domain-containing protein</fullName>
    </recommendedName>
</protein>
<dbReference type="PANTHER" id="PTHR46644:SF2">
    <property type="entry name" value="DNA REPAIR PROTEIN XRCC2"/>
    <property type="match status" value="1"/>
</dbReference>
<feature type="domain" description="RecA family profile 1" evidence="1">
    <location>
        <begin position="15"/>
        <end position="208"/>
    </location>
</feature>
<dbReference type="PROSITE" id="PS50162">
    <property type="entry name" value="RECA_2"/>
    <property type="match status" value="1"/>
</dbReference>
<evidence type="ECO:0000313" key="2">
    <source>
        <dbReference type="EnsemblMetazoa" id="ASTEI10049-PA"/>
    </source>
</evidence>
<dbReference type="VEuPathDB" id="VectorBase:ASTEI20_037152"/>
<evidence type="ECO:0000313" key="3">
    <source>
        <dbReference type="Proteomes" id="UP000076408"/>
    </source>
</evidence>
<reference evidence="2" key="2">
    <citation type="submission" date="2020-05" db="UniProtKB">
        <authorList>
            <consortium name="EnsemblMetazoa"/>
        </authorList>
    </citation>
    <scope>IDENTIFICATION</scope>
    <source>
        <strain evidence="2">Indian</strain>
    </source>
</reference>
<dbReference type="InterPro" id="IPR013632">
    <property type="entry name" value="Rad51_C"/>
</dbReference>
<dbReference type="Gene3D" id="3.40.50.300">
    <property type="entry name" value="P-loop containing nucleotide triphosphate hydrolases"/>
    <property type="match status" value="1"/>
</dbReference>
<reference evidence="3" key="1">
    <citation type="journal article" date="2014" name="Genome Biol.">
        <title>Genome analysis of a major urban malaria vector mosquito, Anopheles stephensi.</title>
        <authorList>
            <person name="Jiang X."/>
            <person name="Peery A."/>
            <person name="Hall A.B."/>
            <person name="Sharma A."/>
            <person name="Chen X.G."/>
            <person name="Waterhouse R.M."/>
            <person name="Komissarov A."/>
            <person name="Riehle M.M."/>
            <person name="Shouche Y."/>
            <person name="Sharakhova M.V."/>
            <person name="Lawson D."/>
            <person name="Pakpour N."/>
            <person name="Arensburger P."/>
            <person name="Davidson V.L."/>
            <person name="Eiglmeier K."/>
            <person name="Emrich S."/>
            <person name="George P."/>
            <person name="Kennedy R.C."/>
            <person name="Mane S.P."/>
            <person name="Maslen G."/>
            <person name="Oringanje C."/>
            <person name="Qi Y."/>
            <person name="Settlage R."/>
            <person name="Tojo M."/>
            <person name="Tubio J.M."/>
            <person name="Unger M.F."/>
            <person name="Wang B."/>
            <person name="Vernick K.D."/>
            <person name="Ribeiro J.M."/>
            <person name="James A.A."/>
            <person name="Michel K."/>
            <person name="Riehle M.A."/>
            <person name="Luckhart S."/>
            <person name="Sharakhov I.V."/>
            <person name="Tu Z."/>
        </authorList>
    </citation>
    <scope>NUCLEOTIDE SEQUENCE [LARGE SCALE GENOMIC DNA]</scope>
    <source>
        <strain evidence="3">Indian</strain>
    </source>
</reference>
<dbReference type="CDD" id="cd19490">
    <property type="entry name" value="XRCC2"/>
    <property type="match status" value="1"/>
</dbReference>
<dbReference type="GO" id="GO:0000400">
    <property type="term" value="F:four-way junction DNA binding"/>
    <property type="evidence" value="ECO:0007669"/>
    <property type="project" value="TreeGrafter"/>
</dbReference>
<accession>A0A182YNL3</accession>
<dbReference type="InterPro" id="IPR020588">
    <property type="entry name" value="RecA_ATP-bd"/>
</dbReference>
<dbReference type="GO" id="GO:0000724">
    <property type="term" value="P:double-strand break repair via homologous recombination"/>
    <property type="evidence" value="ECO:0007669"/>
    <property type="project" value="InterPro"/>
</dbReference>
<dbReference type="AlphaFoldDB" id="A0A182YNL3"/>
<sequence length="319" mass="34881">MADTIESAFVAISRLASAGSEATYNLDPILFPDGGLRAGELIEISGESNSGKSLLCLELIARIVLPASCGGLELRAVLIDCENSYSKAMLLNIMEKHILNQAEPTLARTLADDPDRMAHIQQGALARLHLVLCHSLEQFELSLLALPALFIKHTELTFVLIDSVATFYWTKCTAKHLIRQDTYQRAHCKTLSRLACKWKKVVLLTKPTYFGSRQGLGRDFETIGGSLDGVAATQPPTGSWPGGNLNSSLSTLTTATGLIDHRVELCEIDSPSPRGTTEAAAAGDCQRFNAFITMGGDRQQQQYVRFYLIDKFGFSWLEA</sequence>